<evidence type="ECO:0000256" key="1">
    <source>
        <dbReference type="SAM" id="SignalP"/>
    </source>
</evidence>
<dbReference type="AlphaFoldDB" id="A0A4V4JY08"/>
<comment type="caution">
    <text evidence="2">The sequence shown here is derived from an EMBL/GenBank/DDBJ whole genome shotgun (WGS) entry which is preliminary data.</text>
</comment>
<keyword evidence="1" id="KW-0732">Signal</keyword>
<sequence>MRFAVVASALFAGLVAAAPAITETVHSTAVETITSCGPEVTNCPARSASAATSAPVVPTSAPVVPTSAPVVPTSAPVVAAVQNTTAPAAGPSTVTLYSTQAVTITSCGPEVTNCPARSTVLSSTLIPTGYTTVPVAVQVPSSAPFAMVNSTMTAPQGTAASTGFGASATQSMPSSYTGAAGKLNAGMALAGVAGFAALLI</sequence>
<accession>A0A4V4JY08</accession>
<organism evidence="2 3">
    <name type="scientific">Aureobasidium pullulans</name>
    <name type="common">Black yeast</name>
    <name type="synonym">Pullularia pullulans</name>
    <dbReference type="NCBI Taxonomy" id="5580"/>
    <lineage>
        <taxon>Eukaryota</taxon>
        <taxon>Fungi</taxon>
        <taxon>Dikarya</taxon>
        <taxon>Ascomycota</taxon>
        <taxon>Pezizomycotina</taxon>
        <taxon>Dothideomycetes</taxon>
        <taxon>Dothideomycetidae</taxon>
        <taxon>Dothideales</taxon>
        <taxon>Saccotheciaceae</taxon>
        <taxon>Aureobasidium</taxon>
    </lineage>
</organism>
<protein>
    <recommendedName>
        <fullName evidence="4">GPI anchored serine-rich protein</fullName>
    </recommendedName>
</protein>
<dbReference type="Proteomes" id="UP000306584">
    <property type="component" value="Unassembled WGS sequence"/>
</dbReference>
<name>A0A4V4JY08_AURPU</name>
<evidence type="ECO:0000313" key="3">
    <source>
        <dbReference type="Proteomes" id="UP000306584"/>
    </source>
</evidence>
<reference evidence="2 3" key="1">
    <citation type="submission" date="2018-10" db="EMBL/GenBank/DDBJ databases">
        <title>Fifty Aureobasidium pullulans genomes reveal a recombining polyextremotolerant generalist.</title>
        <authorList>
            <person name="Gostincar C."/>
            <person name="Turk M."/>
            <person name="Zajc J."/>
            <person name="Gunde-Cimerman N."/>
        </authorList>
    </citation>
    <scope>NUCLEOTIDE SEQUENCE [LARGE SCALE GENOMIC DNA]</scope>
    <source>
        <strain evidence="2 3">EXF-6604</strain>
    </source>
</reference>
<feature type="chain" id="PRO_5020191733" description="GPI anchored serine-rich protein" evidence="1">
    <location>
        <begin position="18"/>
        <end position="200"/>
    </location>
</feature>
<evidence type="ECO:0000313" key="2">
    <source>
        <dbReference type="EMBL" id="THY35473.1"/>
    </source>
</evidence>
<proteinExistence type="predicted"/>
<gene>
    <name evidence="2" type="ORF">D6D01_01291</name>
</gene>
<evidence type="ECO:0008006" key="4">
    <source>
        <dbReference type="Google" id="ProtNLM"/>
    </source>
</evidence>
<feature type="signal peptide" evidence="1">
    <location>
        <begin position="1"/>
        <end position="17"/>
    </location>
</feature>
<dbReference type="EMBL" id="QZBD01000021">
    <property type="protein sequence ID" value="THY35473.1"/>
    <property type="molecule type" value="Genomic_DNA"/>
</dbReference>